<keyword evidence="2 4" id="KW-0863">Zinc-finger</keyword>
<evidence type="ECO:0000313" key="8">
    <source>
        <dbReference type="Proteomes" id="UP000494163"/>
    </source>
</evidence>
<keyword evidence="3" id="KW-0862">Zinc</keyword>
<evidence type="ECO:0000256" key="4">
    <source>
        <dbReference type="PROSITE-ProRule" id="PRU00175"/>
    </source>
</evidence>
<dbReference type="InterPro" id="IPR001841">
    <property type="entry name" value="Znf_RING"/>
</dbReference>
<dbReference type="EMBL" id="CP012524">
    <property type="protein sequence ID" value="ALC41126.1"/>
    <property type="molecule type" value="Genomic_DNA"/>
</dbReference>
<evidence type="ECO:0000256" key="5">
    <source>
        <dbReference type="SAM" id="Phobius"/>
    </source>
</evidence>
<keyword evidence="8" id="KW-1185">Reference proteome</keyword>
<name>A0A0M4EDP0_DROBS</name>
<evidence type="ECO:0000313" key="7">
    <source>
        <dbReference type="EMBL" id="ALC41126.1"/>
    </source>
</evidence>
<feature type="domain" description="RING-type" evidence="6">
    <location>
        <begin position="26"/>
        <end position="66"/>
    </location>
</feature>
<dbReference type="GO" id="GO:0005634">
    <property type="term" value="C:nucleus"/>
    <property type="evidence" value="ECO:0007669"/>
    <property type="project" value="UniProtKB-ARBA"/>
</dbReference>
<dbReference type="SMART" id="SM00184">
    <property type="entry name" value="RING"/>
    <property type="match status" value="1"/>
</dbReference>
<keyword evidence="5" id="KW-0812">Transmembrane</keyword>
<evidence type="ECO:0000256" key="3">
    <source>
        <dbReference type="ARBA" id="ARBA00022833"/>
    </source>
</evidence>
<keyword evidence="5" id="KW-0472">Membrane</keyword>
<dbReference type="InterPro" id="IPR018957">
    <property type="entry name" value="Znf_C3HC4_RING-type"/>
</dbReference>
<gene>
    <name evidence="7" type="ORF">Dbus_chr2Rg705</name>
</gene>
<dbReference type="PROSITE" id="PS00518">
    <property type="entry name" value="ZF_RING_1"/>
    <property type="match status" value="1"/>
</dbReference>
<dbReference type="PROSITE" id="PS50089">
    <property type="entry name" value="ZF_RING_2"/>
    <property type="match status" value="1"/>
</dbReference>
<organism evidence="7 8">
    <name type="scientific">Drosophila busckii</name>
    <name type="common">Fruit fly</name>
    <dbReference type="NCBI Taxonomy" id="30019"/>
    <lineage>
        <taxon>Eukaryota</taxon>
        <taxon>Metazoa</taxon>
        <taxon>Ecdysozoa</taxon>
        <taxon>Arthropoda</taxon>
        <taxon>Hexapoda</taxon>
        <taxon>Insecta</taxon>
        <taxon>Pterygota</taxon>
        <taxon>Neoptera</taxon>
        <taxon>Endopterygota</taxon>
        <taxon>Diptera</taxon>
        <taxon>Brachycera</taxon>
        <taxon>Muscomorpha</taxon>
        <taxon>Ephydroidea</taxon>
        <taxon>Drosophilidae</taxon>
        <taxon>Drosophila</taxon>
    </lineage>
</organism>
<dbReference type="OrthoDB" id="5330228at2759"/>
<dbReference type="Gene3D" id="3.30.40.10">
    <property type="entry name" value="Zinc/RING finger domain, C3HC4 (zinc finger)"/>
    <property type="match status" value="1"/>
</dbReference>
<reference evidence="7 8" key="1">
    <citation type="submission" date="2015-08" db="EMBL/GenBank/DDBJ databases">
        <title>Ancestral chromatin configuration constrains chromatin evolution on differentiating sex chromosomes in Drosophila.</title>
        <authorList>
            <person name="Zhou Q."/>
            <person name="Bachtrog D."/>
        </authorList>
    </citation>
    <scope>NUCLEOTIDE SEQUENCE [LARGE SCALE GENOMIC DNA]</scope>
    <source>
        <tissue evidence="7">Whole larvae</tissue>
    </source>
</reference>
<evidence type="ECO:0000259" key="6">
    <source>
        <dbReference type="PROSITE" id="PS50089"/>
    </source>
</evidence>
<dbReference type="InterPro" id="IPR017907">
    <property type="entry name" value="Znf_RING_CS"/>
</dbReference>
<dbReference type="SUPFAM" id="SSF57850">
    <property type="entry name" value="RING/U-box"/>
    <property type="match status" value="1"/>
</dbReference>
<protein>
    <submittedName>
        <fullName evidence="7">Maker43</fullName>
    </submittedName>
</protein>
<accession>A0A0M4EDP0</accession>
<proteinExistence type="predicted"/>
<dbReference type="AlphaFoldDB" id="A0A0M4EDP0"/>
<keyword evidence="1" id="KW-0479">Metal-binding</keyword>
<sequence length="116" mass="13564">MSALLRWCSLHKNKNNNNNETEIDICAICQGPKTDPVKLRCVHTFCKLCMNQYRRYCVELTCPLCRCRVHSRYSPISWCKMSFWLFVLCAIGLVLGYVLMRETTAEQQPLDLEELL</sequence>
<dbReference type="GO" id="GO:0008270">
    <property type="term" value="F:zinc ion binding"/>
    <property type="evidence" value="ECO:0007669"/>
    <property type="project" value="UniProtKB-KW"/>
</dbReference>
<dbReference type="InterPro" id="IPR013083">
    <property type="entry name" value="Znf_RING/FYVE/PHD"/>
</dbReference>
<evidence type="ECO:0000256" key="1">
    <source>
        <dbReference type="ARBA" id="ARBA00022723"/>
    </source>
</evidence>
<dbReference type="Pfam" id="PF00097">
    <property type="entry name" value="zf-C3HC4"/>
    <property type="match status" value="1"/>
</dbReference>
<keyword evidence="5" id="KW-1133">Transmembrane helix</keyword>
<dbReference type="GO" id="GO:0060255">
    <property type="term" value="P:regulation of macromolecule metabolic process"/>
    <property type="evidence" value="ECO:0007669"/>
    <property type="project" value="UniProtKB-ARBA"/>
</dbReference>
<evidence type="ECO:0000256" key="2">
    <source>
        <dbReference type="ARBA" id="ARBA00022771"/>
    </source>
</evidence>
<feature type="transmembrane region" description="Helical" evidence="5">
    <location>
        <begin position="81"/>
        <end position="100"/>
    </location>
</feature>
<dbReference type="Proteomes" id="UP000494163">
    <property type="component" value="Chromosome 2R"/>
</dbReference>